<dbReference type="AlphaFoldDB" id="A0A2M6WBW1"/>
<dbReference type="InterPro" id="IPR050266">
    <property type="entry name" value="AB_hydrolase_sf"/>
</dbReference>
<evidence type="ECO:0000259" key="1">
    <source>
        <dbReference type="Pfam" id="PF00561"/>
    </source>
</evidence>
<dbReference type="PANTHER" id="PTHR43798:SF5">
    <property type="entry name" value="MONOACYLGLYCEROL LIPASE ABHD6"/>
    <property type="match status" value="1"/>
</dbReference>
<organism evidence="2 3">
    <name type="scientific">Candidatus Komeilibacteria bacterium CG10_big_fil_rev_8_21_14_0_10_41_13</name>
    <dbReference type="NCBI Taxonomy" id="1974476"/>
    <lineage>
        <taxon>Bacteria</taxon>
        <taxon>Candidatus Komeiliibacteriota</taxon>
    </lineage>
</organism>
<dbReference type="InterPro" id="IPR000073">
    <property type="entry name" value="AB_hydrolase_1"/>
</dbReference>
<dbReference type="Pfam" id="PF00561">
    <property type="entry name" value="Abhydrolase_1"/>
    <property type="match status" value="1"/>
</dbReference>
<reference evidence="3" key="1">
    <citation type="submission" date="2017-09" db="EMBL/GenBank/DDBJ databases">
        <title>Depth-based differentiation of microbial function through sediment-hosted aquifers and enrichment of novel symbionts in the deep terrestrial subsurface.</title>
        <authorList>
            <person name="Probst A.J."/>
            <person name="Ladd B."/>
            <person name="Jarett J.K."/>
            <person name="Geller-Mcgrath D.E."/>
            <person name="Sieber C.M.K."/>
            <person name="Emerson J.B."/>
            <person name="Anantharaman K."/>
            <person name="Thomas B.C."/>
            <person name="Malmstrom R."/>
            <person name="Stieglmeier M."/>
            <person name="Klingl A."/>
            <person name="Woyke T."/>
            <person name="Ryan C.M."/>
            <person name="Banfield J.F."/>
        </authorList>
    </citation>
    <scope>NUCLEOTIDE SEQUENCE [LARGE SCALE GENOMIC DNA]</scope>
</reference>
<protein>
    <recommendedName>
        <fullName evidence="1">AB hydrolase-1 domain-containing protein</fullName>
    </recommendedName>
</protein>
<evidence type="ECO:0000313" key="3">
    <source>
        <dbReference type="Proteomes" id="UP000230543"/>
    </source>
</evidence>
<dbReference type="PANTHER" id="PTHR43798">
    <property type="entry name" value="MONOACYLGLYCEROL LIPASE"/>
    <property type="match status" value="1"/>
</dbReference>
<dbReference type="Gene3D" id="3.40.50.1820">
    <property type="entry name" value="alpha/beta hydrolase"/>
    <property type="match status" value="1"/>
</dbReference>
<dbReference type="GO" id="GO:0046464">
    <property type="term" value="P:acylglycerol catabolic process"/>
    <property type="evidence" value="ECO:0007669"/>
    <property type="project" value="TreeGrafter"/>
</dbReference>
<feature type="domain" description="AB hydrolase-1" evidence="1">
    <location>
        <begin position="25"/>
        <end position="145"/>
    </location>
</feature>
<dbReference type="GO" id="GO:0047372">
    <property type="term" value="F:monoacylglycerol lipase activity"/>
    <property type="evidence" value="ECO:0007669"/>
    <property type="project" value="TreeGrafter"/>
</dbReference>
<name>A0A2M6WBW1_9BACT</name>
<dbReference type="PRINTS" id="PR00111">
    <property type="entry name" value="ABHYDROLASE"/>
</dbReference>
<accession>A0A2M6WBW1</accession>
<gene>
    <name evidence="2" type="ORF">COU22_03595</name>
</gene>
<proteinExistence type="predicted"/>
<dbReference type="EMBL" id="PFBO01000126">
    <property type="protein sequence ID" value="PIT90185.1"/>
    <property type="molecule type" value="Genomic_DNA"/>
</dbReference>
<dbReference type="Proteomes" id="UP000230543">
    <property type="component" value="Unassembled WGS sequence"/>
</dbReference>
<dbReference type="PRINTS" id="PR00412">
    <property type="entry name" value="EPOXHYDRLASE"/>
</dbReference>
<dbReference type="GO" id="GO:0016020">
    <property type="term" value="C:membrane"/>
    <property type="evidence" value="ECO:0007669"/>
    <property type="project" value="TreeGrafter"/>
</dbReference>
<dbReference type="InterPro" id="IPR029058">
    <property type="entry name" value="AB_hydrolase_fold"/>
</dbReference>
<sequence length="249" mass="28879">MEIKYFKISNFKIRYLQINSEAKDWLVFLHGWGGSLDSWQAFLKQFESQKINVLAFDLPGFGQSSLPPQAWDISAYANFVKMILDHFGIKYYYLFGHSFGGQIALKLAYDYPDKIKKLFLSGPAVIRKPKKNSLLVNLGRKVFSWPLVGKLRPLAYKLIGSPDYHRLQSEEMQKTFRNVIAEDLTHLLDKITIETHIFWGKYDTYTPFAQAEVIKESMPNCQLHVFEEAGHGLHLQEPLKLFNLIMQNL</sequence>
<evidence type="ECO:0000313" key="2">
    <source>
        <dbReference type="EMBL" id="PIT90185.1"/>
    </source>
</evidence>
<dbReference type="SUPFAM" id="SSF53474">
    <property type="entry name" value="alpha/beta-Hydrolases"/>
    <property type="match status" value="1"/>
</dbReference>
<comment type="caution">
    <text evidence="2">The sequence shown here is derived from an EMBL/GenBank/DDBJ whole genome shotgun (WGS) entry which is preliminary data.</text>
</comment>
<dbReference type="InterPro" id="IPR000639">
    <property type="entry name" value="Epox_hydrolase-like"/>
</dbReference>